<dbReference type="Pfam" id="PF05185">
    <property type="entry name" value="PRMT5"/>
    <property type="match status" value="1"/>
</dbReference>
<dbReference type="KEGG" id="ang:An18g03130"/>
<keyword evidence="2 4" id="KW-0808">Transferase</keyword>
<evidence type="ECO:0000256" key="7">
    <source>
        <dbReference type="PIRSR" id="PIRSR015894-3"/>
    </source>
</evidence>
<evidence type="ECO:0000256" key="8">
    <source>
        <dbReference type="SAM" id="MobiDB-lite"/>
    </source>
</evidence>
<evidence type="ECO:0000256" key="2">
    <source>
        <dbReference type="ARBA" id="ARBA00022679"/>
    </source>
</evidence>
<reference evidence="12" key="1">
    <citation type="submission" date="2025-02" db="EMBL/GenBank/DDBJ databases">
        <authorList>
            <consortium name="NCBI Genome Project"/>
        </authorList>
    </citation>
    <scope>NUCLEOTIDE SEQUENCE</scope>
</reference>
<feature type="binding site" evidence="6">
    <location>
        <begin position="431"/>
        <end position="432"/>
    </location>
    <ligand>
        <name>S-adenosyl-L-methionine</name>
        <dbReference type="ChEBI" id="CHEBI:59789"/>
    </ligand>
</feature>
<evidence type="ECO:0000256" key="4">
    <source>
        <dbReference type="PIRNR" id="PIRNR015894"/>
    </source>
</evidence>
<dbReference type="GO" id="GO:0032259">
    <property type="term" value="P:methylation"/>
    <property type="evidence" value="ECO:0007669"/>
    <property type="project" value="UniProtKB-KW"/>
</dbReference>
<feature type="active site" description="Proton donor/acceptor" evidence="5">
    <location>
        <position position="451"/>
    </location>
</feature>
<dbReference type="Gene3D" id="3.20.20.150">
    <property type="entry name" value="Divalent-metal-dependent TIM barrel enzymes"/>
    <property type="match status" value="1"/>
</dbReference>
<protein>
    <recommendedName>
        <fullName evidence="4">Protein arginine N-methyltransferase</fullName>
    </recommendedName>
</protein>
<feature type="site" description="Critical for specifying symmetric addition of methyl groups" evidence="7">
    <location>
        <position position="336"/>
    </location>
</feature>
<feature type="region of interest" description="Disordered" evidence="8">
    <location>
        <begin position="676"/>
        <end position="706"/>
    </location>
</feature>
<keyword evidence="1 4" id="KW-0489">Methyltransferase</keyword>
<organism evidence="12">
    <name type="scientific">Aspergillus niger</name>
    <dbReference type="NCBI Taxonomy" id="5061"/>
    <lineage>
        <taxon>Eukaryota</taxon>
        <taxon>Fungi</taxon>
        <taxon>Dikarya</taxon>
        <taxon>Ascomycota</taxon>
        <taxon>Pezizomycotina</taxon>
        <taxon>Eurotiomycetes</taxon>
        <taxon>Eurotiomycetidae</taxon>
        <taxon>Eurotiales</taxon>
        <taxon>Aspergillaceae</taxon>
        <taxon>Aspergillus</taxon>
        <taxon>Aspergillus subgen. Circumdati</taxon>
    </lineage>
</organism>
<keyword evidence="3 4" id="KW-0949">S-adenosyl-L-methionine</keyword>
<dbReference type="GO" id="GO:0008168">
    <property type="term" value="F:methyltransferase activity"/>
    <property type="evidence" value="ECO:0007669"/>
    <property type="project" value="UniProtKB-KW"/>
</dbReference>
<gene>
    <name evidence="12" type="ORF">An18g03130</name>
</gene>
<evidence type="ECO:0000259" key="11">
    <source>
        <dbReference type="Pfam" id="PF17286"/>
    </source>
</evidence>
<feature type="domain" description="PRMT5 TIM barrel" evidence="10">
    <location>
        <begin position="38"/>
        <end position="298"/>
    </location>
</feature>
<dbReference type="PROSITE" id="PS51678">
    <property type="entry name" value="SAM_MT_PRMT"/>
    <property type="match status" value="1"/>
</dbReference>
<evidence type="ECO:0000259" key="9">
    <source>
        <dbReference type="Pfam" id="PF05185"/>
    </source>
</evidence>
<evidence type="ECO:0000256" key="5">
    <source>
        <dbReference type="PIRSR" id="PIRSR015894-1"/>
    </source>
</evidence>
<dbReference type="InterPro" id="IPR029063">
    <property type="entry name" value="SAM-dependent_MTases_sf"/>
</dbReference>
<evidence type="ECO:0000256" key="6">
    <source>
        <dbReference type="PIRSR" id="PIRSR015894-2"/>
    </source>
</evidence>
<dbReference type="PANTHER" id="PTHR10738">
    <property type="entry name" value="PROTEIN ARGININE N-METHYLTRANSFERASE 5"/>
    <property type="match status" value="1"/>
</dbReference>
<dbReference type="GeneID" id="4989875"/>
<dbReference type="PIRSF" id="PIRSF015894">
    <property type="entry name" value="Skb1_MeTrfase"/>
    <property type="match status" value="1"/>
</dbReference>
<proteinExistence type="inferred from homology"/>
<dbReference type="InterPro" id="IPR035248">
    <property type="entry name" value="PRMT5_C"/>
</dbReference>
<feature type="domain" description="PRMT5 oligomerisation" evidence="11">
    <location>
        <begin position="484"/>
        <end position="718"/>
    </location>
</feature>
<dbReference type="SUPFAM" id="SSF53335">
    <property type="entry name" value="S-adenosyl-L-methionine-dependent methyltransferases"/>
    <property type="match status" value="1"/>
</dbReference>
<dbReference type="Pfam" id="PF17285">
    <property type="entry name" value="PRMT5_TIM"/>
    <property type="match status" value="1"/>
</dbReference>
<evidence type="ECO:0000313" key="12">
    <source>
        <dbReference type="RefSeq" id="XP_059605652.1"/>
    </source>
</evidence>
<sequence>MDSFNPEDMAPSFCIGQHESNRKNPITAAIVQAAHESNYDMLTAPITTEAFHSRILTLLGSNPNAPLSPAANGTLMTTDNIRPLFIPPLTPADSHLTPDETMSQIVGVTSSWIDLCSPDPLIADISRQVFMREVAYAAFCGLGYLLIPGPKLHHGDIHAEGVTYYARAIQDAINLAPYIQFHIWMPMPSRVDPFGTWDAWDIIRRTCKYHSRLVVALSMPKHLPPMSVQSRWYSEPVHLLSFDANTFIKNQKGYPVLSKTHQALIGRFMRLRTSPWILLCDKHYDPTPHLSYLRNLQQRQPSRSAMERFGVGYQDYLQAPLQPLTVNLESITYEVFEKDPIKYKWYERAVAKALSDWASEGKPTSNPDGRVVVAVVGAGRGPLVSRALQASVETGVKIDLWAVEKNTNAFVLLQRHNEQKWGGQVKLVQSDMRSWKGPQLVPTTIDILISELLGSFGDNELSPECLDGVTHLLNPVHGISIPASYTAHLTPIAAPKLHADVMNQSISNPAAPETPYVVMLHAIDFLSTNQPSAAALMNSKAPIPFVQTTWSFEHPNQHIPPQLPTTSTISNSHNVRRTRLSFPVYNRGVCHGLAGYFETVLYRDIELSTNPVTMDTKSADMISWFPIYFPLKTPLNVPDNGEVVVTMYRQTDDRKVWYEWMVEVFAVEGNEEEVVMSGGKGTSPAAGNLQRQPQRSRGGRRVRVGTSELHSSIKEGCLM</sequence>
<feature type="binding site" evidence="6">
    <location>
        <position position="333"/>
    </location>
    <ligand>
        <name>S-adenosyl-L-methionine</name>
        <dbReference type="ChEBI" id="CHEBI:59789"/>
    </ligand>
</feature>
<comment type="similarity">
    <text evidence="4">Belongs to the class I-like SAM-binding methyltransferase superfamily.</text>
</comment>
<name>A0AAJ8BXB7_ASPNG</name>
<feature type="binding site" evidence="6">
    <location>
        <position position="404"/>
    </location>
    <ligand>
        <name>S-adenosyl-L-methionine</name>
        <dbReference type="ChEBI" id="CHEBI:59789"/>
    </ligand>
</feature>
<feature type="binding site" evidence="6">
    <location>
        <begin position="342"/>
        <end position="343"/>
    </location>
    <ligand>
        <name>S-adenosyl-L-methionine</name>
        <dbReference type="ChEBI" id="CHEBI:59789"/>
    </ligand>
</feature>
<dbReference type="Gene3D" id="2.70.160.11">
    <property type="entry name" value="Hnrnp arginine n-methyltransferase1"/>
    <property type="match status" value="1"/>
</dbReference>
<dbReference type="InterPro" id="IPR025799">
    <property type="entry name" value="Arg_MeTrfase"/>
</dbReference>
<dbReference type="Pfam" id="PF17286">
    <property type="entry name" value="PRMT5_C"/>
    <property type="match status" value="1"/>
</dbReference>
<dbReference type="InterPro" id="IPR035075">
    <property type="entry name" value="PRMT5"/>
</dbReference>
<dbReference type="RefSeq" id="XP_059605652.1">
    <property type="nucleotide sequence ID" value="XM_059745704.1"/>
</dbReference>
<evidence type="ECO:0000259" key="10">
    <source>
        <dbReference type="Pfam" id="PF17285"/>
    </source>
</evidence>
<dbReference type="InterPro" id="IPR035247">
    <property type="entry name" value="PRMT5_TIM"/>
</dbReference>
<dbReference type="FunFam" id="3.40.50.150:FF:000149">
    <property type="entry name" value="Protein arginine N-methyltransferase"/>
    <property type="match status" value="1"/>
</dbReference>
<dbReference type="AlphaFoldDB" id="A0AAJ8BXB7"/>
<reference evidence="12" key="2">
    <citation type="submission" date="2025-08" db="UniProtKB">
        <authorList>
            <consortium name="RefSeq"/>
        </authorList>
    </citation>
    <scope>IDENTIFICATION</scope>
</reference>
<evidence type="ECO:0000256" key="3">
    <source>
        <dbReference type="ARBA" id="ARBA00022691"/>
    </source>
</evidence>
<dbReference type="Gene3D" id="3.40.50.150">
    <property type="entry name" value="Vaccinia Virus protein VP39"/>
    <property type="match status" value="1"/>
</dbReference>
<evidence type="ECO:0000256" key="1">
    <source>
        <dbReference type="ARBA" id="ARBA00022603"/>
    </source>
</evidence>
<dbReference type="InterPro" id="IPR007857">
    <property type="entry name" value="Arg_MeTrfase_PRMT5"/>
</dbReference>
<feature type="active site" description="Proton donor/acceptor" evidence="5">
    <location>
        <position position="460"/>
    </location>
</feature>
<accession>A0AAJ8BXB7</accession>
<dbReference type="PANTHER" id="PTHR10738:SF0">
    <property type="entry name" value="PROTEIN ARGININE N-METHYLTRANSFERASE 5"/>
    <property type="match status" value="1"/>
</dbReference>
<feature type="domain" description="PRMT5 arginine-N-methyltransferase" evidence="9">
    <location>
        <begin position="306"/>
        <end position="481"/>
    </location>
</feature>